<dbReference type="Pfam" id="PF07766">
    <property type="entry name" value="LETM1_RBD"/>
    <property type="match status" value="1"/>
</dbReference>
<comment type="subcellular location">
    <subcellularLocation>
        <location evidence="1">Mitochondrion inner membrane</location>
        <topology evidence="1">Single-pass membrane protein</topology>
    </subcellularLocation>
</comment>
<evidence type="ECO:0000256" key="1">
    <source>
        <dbReference type="ARBA" id="ARBA00004434"/>
    </source>
</evidence>
<sequence length="679" mass="77082">MASGAILRRKFISDPLKFSISAPPYILRGLNLGHPVPSTQLLESRAFTTWPHIHSIINTSQLMVNREPFTLGGLSKTSYYNINVSSGHGHGNPDFVRYFFTSTPADDERFSKTLAVEALSSQGKQNVHTIWSRYYWATKKRKWKIAFYTILSQFTLGQELLRRDVKITQRLLLKVFRGKILTRKERQLLTMTTADLFRRFPRIMFMIVPFIEFLLPTFLKLFPNISPSAFQAKMKKQEQARRKLVAKIEYAKFLQDTSRVMAKEAQNMQNGDIQPTGEDFIEFRLSTLLRGKRSSREEIFGYAKLFTDELILDNISRPLLVNMCEDMGITPFGTDDYLRFVLWETLGSIKEDDKLIQAKGVESLTEADLHKACRARGIHVAEDMSQQLCDWLDLSLNHSLPSSLLMLSRASTVTGNSKPEEAVSATLISLPYELNYTLVSSIPWKDTRIGKIIKLESLDVQEKLIKEEELSKREQSNPNQDDVGLKEMTLLMSEQAQAIAVHKQEKLPELISDAIAVLACTLNVSTECSKIMRLVNKEMNLYNGVQDIKGLDGEKEALKAFKAAPEENDKDAKLNTGDKVSSELINRADGMLQNLEKEMDDFDVNIGRPWRVLERYCDGKVGLDMVAAAAFLMNTLDKEGIQELITSLSKYKEEIVKLKIGAEDINQQNQLAGSRPPMD</sequence>
<dbReference type="EMBL" id="JAUIZM010000009">
    <property type="protein sequence ID" value="KAK1367333.1"/>
    <property type="molecule type" value="Genomic_DNA"/>
</dbReference>
<dbReference type="GO" id="GO:0030003">
    <property type="term" value="P:intracellular monoatomic cation homeostasis"/>
    <property type="evidence" value="ECO:0007669"/>
    <property type="project" value="TreeGrafter"/>
</dbReference>
<dbReference type="Proteomes" id="UP001237642">
    <property type="component" value="Unassembled WGS sequence"/>
</dbReference>
<keyword evidence="4" id="KW-1133">Transmembrane helix</keyword>
<evidence type="ECO:0000256" key="3">
    <source>
        <dbReference type="ARBA" id="ARBA00022792"/>
    </source>
</evidence>
<evidence type="ECO:0000256" key="5">
    <source>
        <dbReference type="ARBA" id="ARBA00023128"/>
    </source>
</evidence>
<reference evidence="9" key="1">
    <citation type="submission" date="2023-02" db="EMBL/GenBank/DDBJ databases">
        <title>Genome of toxic invasive species Heracleum sosnowskyi carries increased number of genes despite the absence of recent whole-genome duplications.</title>
        <authorList>
            <person name="Schelkunov M."/>
            <person name="Shtratnikova V."/>
            <person name="Makarenko M."/>
            <person name="Klepikova A."/>
            <person name="Omelchenko D."/>
            <person name="Novikova G."/>
            <person name="Obukhova E."/>
            <person name="Bogdanov V."/>
            <person name="Penin A."/>
            <person name="Logacheva M."/>
        </authorList>
    </citation>
    <scope>NUCLEOTIDE SEQUENCE</scope>
    <source>
        <strain evidence="9">Hsosn_3</strain>
        <tissue evidence="9">Leaf</tissue>
    </source>
</reference>
<evidence type="ECO:0000259" key="8">
    <source>
        <dbReference type="PROSITE" id="PS51758"/>
    </source>
</evidence>
<proteinExistence type="predicted"/>
<evidence type="ECO:0000256" key="7">
    <source>
        <dbReference type="PROSITE-ProRule" id="PRU01094"/>
    </source>
</evidence>
<evidence type="ECO:0000313" key="9">
    <source>
        <dbReference type="EMBL" id="KAK1367333.1"/>
    </source>
</evidence>
<dbReference type="InterPro" id="IPR033122">
    <property type="entry name" value="LETM1-like_RBD"/>
</dbReference>
<dbReference type="GO" id="GO:0043022">
    <property type="term" value="F:ribosome binding"/>
    <property type="evidence" value="ECO:0007669"/>
    <property type="project" value="InterPro"/>
</dbReference>
<evidence type="ECO:0000256" key="2">
    <source>
        <dbReference type="ARBA" id="ARBA00022692"/>
    </source>
</evidence>
<gene>
    <name evidence="9" type="ORF">POM88_042894</name>
</gene>
<dbReference type="PROSITE" id="PS51758">
    <property type="entry name" value="LETM1_RBD"/>
    <property type="match status" value="1"/>
</dbReference>
<comment type="caution">
    <text evidence="9">The sequence shown here is derived from an EMBL/GenBank/DDBJ whole genome shotgun (WGS) entry which is preliminary data.</text>
</comment>
<reference evidence="9" key="2">
    <citation type="submission" date="2023-05" db="EMBL/GenBank/DDBJ databases">
        <authorList>
            <person name="Schelkunov M.I."/>
        </authorList>
    </citation>
    <scope>NUCLEOTIDE SEQUENCE</scope>
    <source>
        <strain evidence="9">Hsosn_3</strain>
        <tissue evidence="9">Leaf</tissue>
    </source>
</reference>
<dbReference type="PANTHER" id="PTHR14009">
    <property type="entry name" value="LEUCINE ZIPPER-EF-HAND CONTAINING TRANSMEMBRANE PROTEIN"/>
    <property type="match status" value="1"/>
</dbReference>
<dbReference type="InterPro" id="IPR044202">
    <property type="entry name" value="LETM1/MDM38-like"/>
</dbReference>
<evidence type="ECO:0000256" key="6">
    <source>
        <dbReference type="ARBA" id="ARBA00023136"/>
    </source>
</evidence>
<keyword evidence="5 7" id="KW-0496">Mitochondrion</keyword>
<dbReference type="GO" id="GO:0005743">
    <property type="term" value="C:mitochondrial inner membrane"/>
    <property type="evidence" value="ECO:0007669"/>
    <property type="project" value="UniProtKB-SubCell"/>
</dbReference>
<protein>
    <submittedName>
        <fullName evidence="9">Mitochondrial proton/calcium exchanger protein</fullName>
    </submittedName>
</protein>
<keyword evidence="2" id="KW-0812">Transmembrane</keyword>
<keyword evidence="10" id="KW-1185">Reference proteome</keyword>
<organism evidence="9 10">
    <name type="scientific">Heracleum sosnowskyi</name>
    <dbReference type="NCBI Taxonomy" id="360622"/>
    <lineage>
        <taxon>Eukaryota</taxon>
        <taxon>Viridiplantae</taxon>
        <taxon>Streptophyta</taxon>
        <taxon>Embryophyta</taxon>
        <taxon>Tracheophyta</taxon>
        <taxon>Spermatophyta</taxon>
        <taxon>Magnoliopsida</taxon>
        <taxon>eudicotyledons</taxon>
        <taxon>Gunneridae</taxon>
        <taxon>Pentapetalae</taxon>
        <taxon>asterids</taxon>
        <taxon>campanulids</taxon>
        <taxon>Apiales</taxon>
        <taxon>Apiaceae</taxon>
        <taxon>Apioideae</taxon>
        <taxon>apioid superclade</taxon>
        <taxon>Tordylieae</taxon>
        <taxon>Tordyliinae</taxon>
        <taxon>Heracleum</taxon>
    </lineage>
</organism>
<dbReference type="PANTHER" id="PTHR14009:SF1">
    <property type="entry name" value="MITOCHONDRIAL PROTON_CALCIUM EXCHANGER PROTEIN"/>
    <property type="match status" value="1"/>
</dbReference>
<feature type="domain" description="Letm1 RBD" evidence="8">
    <location>
        <begin position="236"/>
        <end position="504"/>
    </location>
</feature>
<dbReference type="AlphaFoldDB" id="A0AAD8HJ90"/>
<accession>A0AAD8HJ90</accession>
<keyword evidence="6" id="KW-0472">Membrane</keyword>
<name>A0AAD8HJ90_9APIA</name>
<evidence type="ECO:0000313" key="10">
    <source>
        <dbReference type="Proteomes" id="UP001237642"/>
    </source>
</evidence>
<evidence type="ECO:0000256" key="4">
    <source>
        <dbReference type="ARBA" id="ARBA00022989"/>
    </source>
</evidence>
<keyword evidence="3" id="KW-0999">Mitochondrion inner membrane</keyword>